<dbReference type="EMBL" id="CAACVG010010627">
    <property type="protein sequence ID" value="VEN56215.1"/>
    <property type="molecule type" value="Genomic_DNA"/>
</dbReference>
<keyword evidence="4" id="KW-0540">Nuclease</keyword>
<reference evidence="10 11" key="1">
    <citation type="submission" date="2019-01" db="EMBL/GenBank/DDBJ databases">
        <authorList>
            <person name="Sayadi A."/>
        </authorList>
    </citation>
    <scope>NUCLEOTIDE SEQUENCE [LARGE SCALE GENOMIC DNA]</scope>
</reference>
<dbReference type="AlphaFoldDB" id="A0A653D7X8"/>
<evidence type="ECO:0000256" key="2">
    <source>
        <dbReference type="ARBA" id="ARBA00004123"/>
    </source>
</evidence>
<evidence type="ECO:0000313" key="11">
    <source>
        <dbReference type="Proteomes" id="UP000410492"/>
    </source>
</evidence>
<comment type="similarity">
    <text evidence="3">Belongs to the HARBI1 family.</text>
</comment>
<name>A0A653D7X8_CALMS</name>
<keyword evidence="5" id="KW-0479">Metal-binding</keyword>
<dbReference type="Pfam" id="PF13359">
    <property type="entry name" value="DDE_Tnp_4"/>
    <property type="match status" value="1"/>
</dbReference>
<keyword evidence="7" id="KW-0539">Nucleus</keyword>
<evidence type="ECO:0000313" key="10">
    <source>
        <dbReference type="EMBL" id="VEN56215.1"/>
    </source>
</evidence>
<organism evidence="10 11">
    <name type="scientific">Callosobruchus maculatus</name>
    <name type="common">Southern cowpea weevil</name>
    <name type="synonym">Pulse bruchid</name>
    <dbReference type="NCBI Taxonomy" id="64391"/>
    <lineage>
        <taxon>Eukaryota</taxon>
        <taxon>Metazoa</taxon>
        <taxon>Ecdysozoa</taxon>
        <taxon>Arthropoda</taxon>
        <taxon>Hexapoda</taxon>
        <taxon>Insecta</taxon>
        <taxon>Pterygota</taxon>
        <taxon>Neoptera</taxon>
        <taxon>Endopterygota</taxon>
        <taxon>Coleoptera</taxon>
        <taxon>Polyphaga</taxon>
        <taxon>Cucujiformia</taxon>
        <taxon>Chrysomeloidea</taxon>
        <taxon>Chrysomelidae</taxon>
        <taxon>Bruchinae</taxon>
        <taxon>Bruchini</taxon>
        <taxon>Callosobruchus</taxon>
    </lineage>
</organism>
<dbReference type="GO" id="GO:0004518">
    <property type="term" value="F:nuclease activity"/>
    <property type="evidence" value="ECO:0007669"/>
    <property type="project" value="UniProtKB-KW"/>
</dbReference>
<feature type="region of interest" description="Disordered" evidence="8">
    <location>
        <begin position="1"/>
        <end position="20"/>
    </location>
</feature>
<dbReference type="OrthoDB" id="6764379at2759"/>
<dbReference type="PANTHER" id="PTHR22930">
    <property type="match status" value="1"/>
</dbReference>
<dbReference type="PANTHER" id="PTHR22930:SF85">
    <property type="entry name" value="GH03217P-RELATED"/>
    <property type="match status" value="1"/>
</dbReference>
<keyword evidence="11" id="KW-1185">Reference proteome</keyword>
<protein>
    <recommendedName>
        <fullName evidence="9">DDE Tnp4 domain-containing protein</fullName>
    </recommendedName>
</protein>
<feature type="domain" description="DDE Tnp4" evidence="9">
    <location>
        <begin position="166"/>
        <end position="316"/>
    </location>
</feature>
<evidence type="ECO:0000256" key="1">
    <source>
        <dbReference type="ARBA" id="ARBA00001968"/>
    </source>
</evidence>
<dbReference type="GO" id="GO:0016787">
    <property type="term" value="F:hydrolase activity"/>
    <property type="evidence" value="ECO:0007669"/>
    <property type="project" value="UniProtKB-KW"/>
</dbReference>
<evidence type="ECO:0000259" key="9">
    <source>
        <dbReference type="Pfam" id="PF13359"/>
    </source>
</evidence>
<proteinExistence type="inferred from homology"/>
<feature type="compositionally biased region" description="Low complexity" evidence="8">
    <location>
        <begin position="1"/>
        <end position="15"/>
    </location>
</feature>
<dbReference type="InterPro" id="IPR027806">
    <property type="entry name" value="HARBI1_dom"/>
</dbReference>
<keyword evidence="6" id="KW-0378">Hydrolase</keyword>
<evidence type="ECO:0000256" key="8">
    <source>
        <dbReference type="SAM" id="MobiDB-lite"/>
    </source>
</evidence>
<dbReference type="InterPro" id="IPR045249">
    <property type="entry name" value="HARBI1-like"/>
</dbReference>
<gene>
    <name evidence="10" type="ORF">CALMAC_LOCUS15173</name>
</gene>
<evidence type="ECO:0000256" key="4">
    <source>
        <dbReference type="ARBA" id="ARBA00022722"/>
    </source>
</evidence>
<sequence length="365" mass="42035">MEFLLSDSSSSSSSSDTDDDLMPRLVPFMLRSHPKNENYIENTVSLYSDVEFREHFRVSRKLVERLAEKLQNSDYYPSMDTGHKRIPAWNCMLIFLWFAGHEAAGFRDVGDRFDVTISKLHNIIQTVSLCLSNMASSGITWPSLEEKQQVIADFTNLGFPNVIGCIDGTHIQIDKPATDHESYINRKKFYSIQMQAVCDSNRKLTDIFIGYPGSVHDARVFRNSPLHHTLQEKCGTEIILADSAYPCLRHMLTPYRDNGNLTPVERNFNKKLSECRITIEHTFGMLKQRFRQLYHLKLRKTDDICHFIRACCVLHNMALFDGFEIDPEDTAILDFNEDQPDDNEPADAAGQHFRNYIAALIYYNN</sequence>
<evidence type="ECO:0000256" key="5">
    <source>
        <dbReference type="ARBA" id="ARBA00022723"/>
    </source>
</evidence>
<dbReference type="GO" id="GO:0046872">
    <property type="term" value="F:metal ion binding"/>
    <property type="evidence" value="ECO:0007669"/>
    <property type="project" value="UniProtKB-KW"/>
</dbReference>
<comment type="cofactor">
    <cofactor evidence="1">
        <name>a divalent metal cation</name>
        <dbReference type="ChEBI" id="CHEBI:60240"/>
    </cofactor>
</comment>
<dbReference type="Proteomes" id="UP000410492">
    <property type="component" value="Unassembled WGS sequence"/>
</dbReference>
<evidence type="ECO:0000256" key="3">
    <source>
        <dbReference type="ARBA" id="ARBA00006958"/>
    </source>
</evidence>
<dbReference type="GO" id="GO:0005634">
    <property type="term" value="C:nucleus"/>
    <property type="evidence" value="ECO:0007669"/>
    <property type="project" value="UniProtKB-SubCell"/>
</dbReference>
<accession>A0A653D7X8</accession>
<evidence type="ECO:0000256" key="6">
    <source>
        <dbReference type="ARBA" id="ARBA00022801"/>
    </source>
</evidence>
<comment type="subcellular location">
    <subcellularLocation>
        <location evidence="2">Nucleus</location>
    </subcellularLocation>
</comment>
<evidence type="ECO:0000256" key="7">
    <source>
        <dbReference type="ARBA" id="ARBA00023242"/>
    </source>
</evidence>